<dbReference type="Pfam" id="PF13715">
    <property type="entry name" value="CarbopepD_reg_2"/>
    <property type="match status" value="1"/>
</dbReference>
<gene>
    <name evidence="2" type="ORF">A4H97_24930</name>
</gene>
<organism evidence="2 3">
    <name type="scientific">Niastella yeongjuensis</name>
    <dbReference type="NCBI Taxonomy" id="354355"/>
    <lineage>
        <taxon>Bacteria</taxon>
        <taxon>Pseudomonadati</taxon>
        <taxon>Bacteroidota</taxon>
        <taxon>Chitinophagia</taxon>
        <taxon>Chitinophagales</taxon>
        <taxon>Chitinophagaceae</taxon>
        <taxon>Niastella</taxon>
    </lineage>
</organism>
<evidence type="ECO:0000313" key="3">
    <source>
        <dbReference type="Proteomes" id="UP000192610"/>
    </source>
</evidence>
<feature type="signal peptide" evidence="1">
    <location>
        <begin position="1"/>
        <end position="19"/>
    </location>
</feature>
<dbReference type="EMBL" id="LVXG01000008">
    <property type="protein sequence ID" value="OQP52571.1"/>
    <property type="molecule type" value="Genomic_DNA"/>
</dbReference>
<dbReference type="STRING" id="354355.SAMN05660816_05366"/>
<sequence length="821" mass="94347">MRILTFITLFIVGFTSVHAARISGRVTDEKGQVLVYASILVKGTTQGTTANKEGDYFLQLDPGTYTIIAQYVGYSRQEKTITVGANDIPLNFQLSIQQFNLKEVVVRPGGEDPAYDIIRNAIKKRPYYKDQLSAFQCEVYIKGQLQLRAYPKRLLGEPVDFEDGDTSQRKMLFLSETVARYSVEKPHKSKIEVLSTKVSGRSDEFGLSAPQIVSFYENNIQVGRNLNPRGFISPIASSALNFYRYHYEGSFVEDGREINRIKVTPKRRYEPLFSGYINITEGDWRIHSLQLRLTKASQMELIDSLNIEQLYVPISKDVWVIKTQVLYPAVKLLGFDAFGSFVNVYSQFNIDPSFERKFFNNTYLKIYEGSNKKPAAFWDSIRPLPLQADEVADYFKKDSLEKAHKDPEYLDSIDRRRNKPHLFPLVATGQLFYREKKREIFRVNPVLESFAYNTVEGWLGSFGGSYTKLLDTIPGSRHAFSVEPAIRYGLSNHHLNAAGTFTYTYGKKYFSSFSLSGGKWVYQINNANPISQLSNTIRSWLFERNYAKFYEAWFARFNFSKDVGSGIKVFGGLKYEDRIPLENTSFHSLGDRKGIEFTPNFPIEIMAENFERHQALIAHAGISWLPGTKYIEYPDRIVDIGSQYPLLTLSYWQGIPNWLNSDVNYAKWRFDVQQSLNLNLGGNFRYKWALGGFLRHDKVEVIDYTHFNGNQILASAEYLNGFQLLPYYKYSNMNRLYAEGHFEHHFNGLLTNKIPLFRAINWYLVAGANALYADSDKEYAEVFAGFENILKIARLDLVWGFDKDKVSMFGIRLGIRGFGKL</sequence>
<reference evidence="3" key="1">
    <citation type="submission" date="2016-04" db="EMBL/GenBank/DDBJ databases">
        <authorList>
            <person name="Chen L."/>
            <person name="Zhuang W."/>
            <person name="Wang G."/>
        </authorList>
    </citation>
    <scope>NUCLEOTIDE SEQUENCE [LARGE SCALE GENOMIC DNA]</scope>
    <source>
        <strain evidence="3">17621</strain>
    </source>
</reference>
<dbReference type="Gene3D" id="2.60.40.1120">
    <property type="entry name" value="Carboxypeptidase-like, regulatory domain"/>
    <property type="match status" value="1"/>
</dbReference>
<dbReference type="Proteomes" id="UP000192610">
    <property type="component" value="Unassembled WGS sequence"/>
</dbReference>
<dbReference type="Pfam" id="PF18939">
    <property type="entry name" value="DUF5686"/>
    <property type="match status" value="1"/>
</dbReference>
<comment type="caution">
    <text evidence="2">The sequence shown here is derived from an EMBL/GenBank/DDBJ whole genome shotgun (WGS) entry which is preliminary data.</text>
</comment>
<dbReference type="OrthoDB" id="983143at2"/>
<dbReference type="AlphaFoldDB" id="A0A1V9F2P1"/>
<evidence type="ECO:0000256" key="1">
    <source>
        <dbReference type="SAM" id="SignalP"/>
    </source>
</evidence>
<protein>
    <recommendedName>
        <fullName evidence="4">Membrane receptor RagA</fullName>
    </recommendedName>
</protein>
<keyword evidence="3" id="KW-1185">Reference proteome</keyword>
<name>A0A1V9F2P1_9BACT</name>
<dbReference type="InterPro" id="IPR043741">
    <property type="entry name" value="DUF5686"/>
</dbReference>
<evidence type="ECO:0008006" key="4">
    <source>
        <dbReference type="Google" id="ProtNLM"/>
    </source>
</evidence>
<evidence type="ECO:0000313" key="2">
    <source>
        <dbReference type="EMBL" id="OQP52571.1"/>
    </source>
</evidence>
<dbReference type="InterPro" id="IPR008969">
    <property type="entry name" value="CarboxyPept-like_regulatory"/>
</dbReference>
<keyword evidence="1" id="KW-0732">Signal</keyword>
<dbReference type="RefSeq" id="WP_081198046.1">
    <property type="nucleotide sequence ID" value="NZ_FOCZ01000012.1"/>
</dbReference>
<proteinExistence type="predicted"/>
<dbReference type="SUPFAM" id="SSF49464">
    <property type="entry name" value="Carboxypeptidase regulatory domain-like"/>
    <property type="match status" value="1"/>
</dbReference>
<feature type="chain" id="PRO_5010693273" description="Membrane receptor RagA" evidence="1">
    <location>
        <begin position="20"/>
        <end position="821"/>
    </location>
</feature>
<accession>A0A1V9F2P1</accession>